<dbReference type="GO" id="GO:0005524">
    <property type="term" value="F:ATP binding"/>
    <property type="evidence" value="ECO:0007669"/>
    <property type="project" value="UniProtKB-UniRule"/>
</dbReference>
<reference evidence="7" key="2">
    <citation type="journal article" date="2021" name="PeerJ">
        <title>Extensive microbial diversity within the chicken gut microbiome revealed by metagenomics and culture.</title>
        <authorList>
            <person name="Gilroy R."/>
            <person name="Ravi A."/>
            <person name="Getino M."/>
            <person name="Pursley I."/>
            <person name="Horton D.L."/>
            <person name="Alikhan N.F."/>
            <person name="Baker D."/>
            <person name="Gharbi K."/>
            <person name="Hall N."/>
            <person name="Watson M."/>
            <person name="Adriaenssens E.M."/>
            <person name="Foster-Nyarko E."/>
            <person name="Jarju S."/>
            <person name="Secka A."/>
            <person name="Antonio M."/>
            <person name="Oren A."/>
            <person name="Chaudhuri R.R."/>
            <person name="La Ragione R."/>
            <person name="Hildebrand F."/>
            <person name="Pallen M.J."/>
        </authorList>
    </citation>
    <scope>NUCLEOTIDE SEQUENCE</scope>
    <source>
        <strain evidence="7">CHK152-2994</strain>
    </source>
</reference>
<feature type="domain" description="UvrD-like helicase ATP-binding" evidence="6">
    <location>
        <begin position="455"/>
        <end position="678"/>
    </location>
</feature>
<dbReference type="PROSITE" id="PS51198">
    <property type="entry name" value="UVRD_HELICASE_ATP_BIND"/>
    <property type="match status" value="1"/>
</dbReference>
<dbReference type="Pfam" id="PF00580">
    <property type="entry name" value="UvrD-helicase"/>
    <property type="match status" value="2"/>
</dbReference>
<keyword evidence="1 5" id="KW-0547">Nucleotide-binding</keyword>
<gene>
    <name evidence="7" type="ORF">IAD41_02065</name>
</gene>
<evidence type="ECO:0000256" key="2">
    <source>
        <dbReference type="ARBA" id="ARBA00022801"/>
    </source>
</evidence>
<feature type="binding site" evidence="5">
    <location>
        <begin position="476"/>
        <end position="483"/>
    </location>
    <ligand>
        <name>ATP</name>
        <dbReference type="ChEBI" id="CHEBI:30616"/>
    </ligand>
</feature>
<dbReference type="Gene3D" id="1.10.486.10">
    <property type="entry name" value="PCRA, domain 4"/>
    <property type="match status" value="1"/>
</dbReference>
<dbReference type="PANTHER" id="PTHR40084">
    <property type="entry name" value="PHOSPHOHYDROLASE, PHP FAMILY"/>
    <property type="match status" value="1"/>
</dbReference>
<evidence type="ECO:0000256" key="3">
    <source>
        <dbReference type="ARBA" id="ARBA00022806"/>
    </source>
</evidence>
<dbReference type="InterPro" id="IPR014017">
    <property type="entry name" value="DNA_helicase_UvrD-like_C"/>
</dbReference>
<name>A0A9D1FUW7_9BACT</name>
<evidence type="ECO:0000313" key="8">
    <source>
        <dbReference type="Proteomes" id="UP000824139"/>
    </source>
</evidence>
<sequence length="967" mass="109634">MLYYTDLHIHSKYSRATSKSCNLEELAIWAKKKGLSLIGTGDFTHPAWFAEIQDKLVPSGKGTFRLKPEIEKQIGASVKFILTVEISTIYKKWDKTRKVHHVVFMPNLETAQNFRQKLDAIGNIKSDGRPILGLDSRNLLETVLESGEGGYIIPAHIWTPWFSVLGSKSGFDSIEDCYGDLSEHIFAVETGLSSDPEMNWHVSKLDKFRLVSNSDAHSPSKLAREATVFTTEPDYYSIMNALKTGDGYCGTVEFFPEEGKYHEDGHRKCGVCLTPEETKKLNGICPVCGKPMTIGVLYRVNELSDRFGEVTPPPTAGNVFSLVPLQEILSEIMNVGPASKSVVYEYERLINKFGSELSILQDIPTDEISKASTLLGEGVSRLREGKVIKHAGYDGEYGVIRLFEEDELVKKNFINLKLNIDIPQAAPKKPQISNFTPAAQILQQTTAQEKKPSSYGLDEFQQNAVENESSHVLITAGPGSGKTTVLTRRIAHMIKNQNLLPENFLAITFTRRASAEMRERLEKLLGGQSAKINIHTFHSLCFSILKENFEKAGLSEDFTVMSEQERALCEEEELLNNALSFDDLILITVKLLEENPEILDKYKERFQYVSVDEYQDIDENQYKLIRLLVPSNGNIFVIGDPNQAIYGFRGGDSKFFSNLKKDYPNTQIINLKNNYRSTNSIVDASNQMINCFNIVSVFDKPHEKITIHTAPTDKAEAEFIASTIEKLIGGHSFFSIDSERSDGEECNYSFSDFAILYRTSTQLPPILEALKRTGMPFVKLSNDLLCEQKPIRNLLKRIDSSKPVNEQFTELSEDFKDKIDENILKYLIDLSNNFTDKSDFLHEVSVLTEADTLDERADRIRLMTLHASKGLEFKCVFLAGLENEILPLYRAKEPQEIEEERRLLYVGMTRAKERLFLSHAQKRFWLGSLKNLEISPFLVKIKEDLLKLSKFEKTFREKDNSEQLSLF</sequence>
<protein>
    <submittedName>
        <fullName evidence="7">UvrD-helicase domain-containing protein</fullName>
    </submittedName>
</protein>
<dbReference type="InterPro" id="IPR027417">
    <property type="entry name" value="P-loop_NTPase"/>
</dbReference>
<dbReference type="CDD" id="cd19067">
    <property type="entry name" value="PfuEndoQ-like"/>
    <property type="match status" value="1"/>
</dbReference>
<dbReference type="AlphaFoldDB" id="A0A9D1FUW7"/>
<reference evidence="7" key="1">
    <citation type="submission" date="2020-10" db="EMBL/GenBank/DDBJ databases">
        <authorList>
            <person name="Gilroy R."/>
        </authorList>
    </citation>
    <scope>NUCLEOTIDE SEQUENCE</scope>
    <source>
        <strain evidence="7">CHK152-2994</strain>
    </source>
</reference>
<evidence type="ECO:0000259" key="6">
    <source>
        <dbReference type="PROSITE" id="PS51198"/>
    </source>
</evidence>
<dbReference type="Proteomes" id="UP000824139">
    <property type="component" value="Unassembled WGS sequence"/>
</dbReference>
<dbReference type="SUPFAM" id="SSF89550">
    <property type="entry name" value="PHP domain-like"/>
    <property type="match status" value="1"/>
</dbReference>
<evidence type="ECO:0000313" key="7">
    <source>
        <dbReference type="EMBL" id="HIS82378.1"/>
    </source>
</evidence>
<dbReference type="PANTHER" id="PTHR40084:SF1">
    <property type="entry name" value="PHOSPHOTRANSFERASE"/>
    <property type="match status" value="1"/>
</dbReference>
<evidence type="ECO:0000256" key="1">
    <source>
        <dbReference type="ARBA" id="ARBA00022741"/>
    </source>
</evidence>
<evidence type="ECO:0000256" key="5">
    <source>
        <dbReference type="PROSITE-ProRule" id="PRU00560"/>
    </source>
</evidence>
<dbReference type="InterPro" id="IPR016195">
    <property type="entry name" value="Pol/histidinol_Pase-like"/>
</dbReference>
<dbReference type="FunFam" id="3.40.50.300:FF:000046">
    <property type="entry name" value="ATP-dependent DNA helicase"/>
    <property type="match status" value="1"/>
</dbReference>
<keyword evidence="3 5" id="KW-0347">Helicase</keyword>
<comment type="caution">
    <text evidence="7">The sequence shown here is derived from an EMBL/GenBank/DDBJ whole genome shotgun (WGS) entry which is preliminary data.</text>
</comment>
<dbReference type="EMBL" id="DVJO01000046">
    <property type="protein sequence ID" value="HIS82378.1"/>
    <property type="molecule type" value="Genomic_DNA"/>
</dbReference>
<dbReference type="SUPFAM" id="SSF52540">
    <property type="entry name" value="P-loop containing nucleoside triphosphate hydrolases"/>
    <property type="match status" value="1"/>
</dbReference>
<accession>A0A9D1FUW7</accession>
<dbReference type="CDD" id="cd17932">
    <property type="entry name" value="DEXQc_UvrD"/>
    <property type="match status" value="1"/>
</dbReference>
<keyword evidence="2 5" id="KW-0378">Hydrolase</keyword>
<proteinExistence type="predicted"/>
<dbReference type="GO" id="GO:0016787">
    <property type="term" value="F:hydrolase activity"/>
    <property type="evidence" value="ECO:0007669"/>
    <property type="project" value="UniProtKB-UniRule"/>
</dbReference>
<organism evidence="7 8">
    <name type="scientific">Candidatus Scatenecus faecavium</name>
    <dbReference type="NCBI Taxonomy" id="2840915"/>
    <lineage>
        <taxon>Bacteria</taxon>
        <taxon>Candidatus Scatenecus</taxon>
    </lineage>
</organism>
<dbReference type="Pfam" id="PF13361">
    <property type="entry name" value="UvrD_C"/>
    <property type="match status" value="2"/>
</dbReference>
<dbReference type="GO" id="GO:0004386">
    <property type="term" value="F:helicase activity"/>
    <property type="evidence" value="ECO:0007669"/>
    <property type="project" value="UniProtKB-UniRule"/>
</dbReference>
<dbReference type="Gene3D" id="1.10.10.160">
    <property type="match status" value="1"/>
</dbReference>
<dbReference type="Gene3D" id="3.40.50.300">
    <property type="entry name" value="P-loop containing nucleotide triphosphate hydrolases"/>
    <property type="match status" value="4"/>
</dbReference>
<dbReference type="InterPro" id="IPR014016">
    <property type="entry name" value="UvrD-like_ATP-bd"/>
</dbReference>
<dbReference type="Gene3D" id="3.20.20.140">
    <property type="entry name" value="Metal-dependent hydrolases"/>
    <property type="match status" value="1"/>
</dbReference>
<dbReference type="InterPro" id="IPR013986">
    <property type="entry name" value="DExx_box_DNA_helicase_dom_sf"/>
</dbReference>
<evidence type="ECO:0000256" key="4">
    <source>
        <dbReference type="ARBA" id="ARBA00022840"/>
    </source>
</evidence>
<dbReference type="CDD" id="cd18807">
    <property type="entry name" value="SF1_C_UvrD"/>
    <property type="match status" value="1"/>
</dbReference>
<keyword evidence="4 5" id="KW-0067">ATP-binding</keyword>